<reference evidence="1" key="2">
    <citation type="submission" date="2019-01" db="UniProtKB">
        <authorList>
            <consortium name="EnsemblPlants"/>
        </authorList>
    </citation>
    <scope>IDENTIFICATION</scope>
    <source>
        <strain evidence="1">cv. Heinz 1706</strain>
    </source>
</reference>
<reference evidence="1" key="1">
    <citation type="journal article" date="2012" name="Nature">
        <title>The tomato genome sequence provides insights into fleshy fruit evolution.</title>
        <authorList>
            <consortium name="Tomato Genome Consortium"/>
        </authorList>
    </citation>
    <scope>NUCLEOTIDE SEQUENCE [LARGE SCALE GENOMIC DNA]</scope>
    <source>
        <strain evidence="1">cv. Heinz 1706</strain>
    </source>
</reference>
<dbReference type="STRING" id="4081.A0A3Q7J8E0"/>
<accession>A0A3Q7J8E0</accession>
<organism evidence="1">
    <name type="scientific">Solanum lycopersicum</name>
    <name type="common">Tomato</name>
    <name type="synonym">Lycopersicon esculentum</name>
    <dbReference type="NCBI Taxonomy" id="4081"/>
    <lineage>
        <taxon>Eukaryota</taxon>
        <taxon>Viridiplantae</taxon>
        <taxon>Streptophyta</taxon>
        <taxon>Embryophyta</taxon>
        <taxon>Tracheophyta</taxon>
        <taxon>Spermatophyta</taxon>
        <taxon>Magnoliopsida</taxon>
        <taxon>eudicotyledons</taxon>
        <taxon>Gunneridae</taxon>
        <taxon>Pentapetalae</taxon>
        <taxon>asterids</taxon>
        <taxon>lamiids</taxon>
        <taxon>Solanales</taxon>
        <taxon>Solanaceae</taxon>
        <taxon>Solanoideae</taxon>
        <taxon>Solaneae</taxon>
        <taxon>Solanum</taxon>
        <taxon>Solanum subgen. Lycopersicon</taxon>
    </lineage>
</organism>
<protein>
    <submittedName>
        <fullName evidence="1">Uncharacterized protein</fullName>
    </submittedName>
</protein>
<proteinExistence type="predicted"/>
<sequence>MNCGTARGISMSPRNAILLERIFSQTLIGRVLADDIYMGSRCISTRNQAIGIGLVN</sequence>
<evidence type="ECO:0000313" key="2">
    <source>
        <dbReference type="Proteomes" id="UP000004994"/>
    </source>
</evidence>
<evidence type="ECO:0000313" key="1">
    <source>
        <dbReference type="EnsemblPlants" id="Solyc12g036010.1.1.1"/>
    </source>
</evidence>
<dbReference type="AlphaFoldDB" id="A0A3Q7J8E0"/>
<dbReference type="Gramene" id="Solyc12g036010.1.1">
    <property type="protein sequence ID" value="Solyc12g036010.1.1.1"/>
    <property type="gene ID" value="Solyc12g036010.1"/>
</dbReference>
<dbReference type="SMR" id="A0A3Q7J8E0"/>
<dbReference type="EnsemblPlants" id="Solyc12g036010.1.1">
    <property type="protein sequence ID" value="Solyc12g036010.1.1.1"/>
    <property type="gene ID" value="Solyc12g036010.1"/>
</dbReference>
<dbReference type="Proteomes" id="UP000004994">
    <property type="component" value="Chromosome 12"/>
</dbReference>
<name>A0A3Q7J8E0_SOLLC</name>
<dbReference type="InParanoid" id="A0A3Q7J8E0"/>
<keyword evidence="2" id="KW-1185">Reference proteome</keyword>
<dbReference type="PaxDb" id="4081-Solyc12g036010.1.1"/>